<dbReference type="AlphaFoldDB" id="A0A352IU74"/>
<dbReference type="PANTHER" id="PTHR43267">
    <property type="entry name" value="TRNA THREONYLCARBAMOYLADENOSINE DEHYDRATASE"/>
    <property type="match status" value="1"/>
</dbReference>
<dbReference type="GO" id="GO:0061504">
    <property type="term" value="P:cyclic threonylcarbamoyladenosine biosynthetic process"/>
    <property type="evidence" value="ECO:0007669"/>
    <property type="project" value="TreeGrafter"/>
</dbReference>
<dbReference type="SUPFAM" id="SSF69572">
    <property type="entry name" value="Activating enzymes of the ubiquitin-like proteins"/>
    <property type="match status" value="1"/>
</dbReference>
<dbReference type="Gene3D" id="3.40.50.720">
    <property type="entry name" value="NAD(P)-binding Rossmann-like Domain"/>
    <property type="match status" value="1"/>
</dbReference>
<feature type="non-terminal residue" evidence="2">
    <location>
        <position position="68"/>
    </location>
</feature>
<dbReference type="Proteomes" id="UP000263489">
    <property type="component" value="Unassembled WGS sequence"/>
</dbReference>
<evidence type="ECO:0000313" key="3">
    <source>
        <dbReference type="Proteomes" id="UP000263489"/>
    </source>
</evidence>
<evidence type="ECO:0000313" key="2">
    <source>
        <dbReference type="EMBL" id="HBC35007.1"/>
    </source>
</evidence>
<accession>A0A352IU74</accession>
<proteinExistence type="predicted"/>
<dbReference type="Pfam" id="PF00899">
    <property type="entry name" value="ThiF"/>
    <property type="match status" value="1"/>
</dbReference>
<dbReference type="GO" id="GO:0008641">
    <property type="term" value="F:ubiquitin-like modifier activating enzyme activity"/>
    <property type="evidence" value="ECO:0007669"/>
    <property type="project" value="InterPro"/>
</dbReference>
<sequence>MILSGLRPDLHGDTMNADDYAFRFGGIERLYGRRALEAFRHANIAVVGLGGVGSWAAEALARSGVGTI</sequence>
<evidence type="ECO:0000259" key="1">
    <source>
        <dbReference type="Pfam" id="PF00899"/>
    </source>
</evidence>
<comment type="caution">
    <text evidence="2">The sequence shown here is derived from an EMBL/GenBank/DDBJ whole genome shotgun (WGS) entry which is preliminary data.</text>
</comment>
<dbReference type="EMBL" id="DNNA01000187">
    <property type="protein sequence ID" value="HBC35007.1"/>
    <property type="molecule type" value="Genomic_DNA"/>
</dbReference>
<dbReference type="InterPro" id="IPR035985">
    <property type="entry name" value="Ubiquitin-activating_enz"/>
</dbReference>
<reference evidence="2 3" key="1">
    <citation type="journal article" date="2018" name="Nat. Biotechnol.">
        <title>A standardized bacterial taxonomy based on genome phylogeny substantially revises the tree of life.</title>
        <authorList>
            <person name="Parks D.H."/>
            <person name="Chuvochina M."/>
            <person name="Waite D.W."/>
            <person name="Rinke C."/>
            <person name="Skarshewski A."/>
            <person name="Chaumeil P.A."/>
            <person name="Hugenholtz P."/>
        </authorList>
    </citation>
    <scope>NUCLEOTIDE SEQUENCE [LARGE SCALE GENOMIC DNA]</scope>
    <source>
        <strain evidence="2">UBA9380</strain>
    </source>
</reference>
<dbReference type="PANTHER" id="PTHR43267:SF1">
    <property type="entry name" value="TRNA THREONYLCARBAMOYLADENOSINE DEHYDRATASE"/>
    <property type="match status" value="1"/>
</dbReference>
<dbReference type="InterPro" id="IPR000594">
    <property type="entry name" value="ThiF_NAD_FAD-bd"/>
</dbReference>
<protein>
    <submittedName>
        <fullName evidence="2">tRNA cyclic N6-threonylcarbamoyladenosine(37) synthase TcdA</fullName>
    </submittedName>
</protein>
<gene>
    <name evidence="2" type="ORF">DC045_11985</name>
</gene>
<dbReference type="InterPro" id="IPR045886">
    <property type="entry name" value="ThiF/MoeB/HesA"/>
</dbReference>
<name>A0A352IU74_9GAMM</name>
<organism evidence="2 3">
    <name type="scientific">Marinobacter adhaerens</name>
    <dbReference type="NCBI Taxonomy" id="1033846"/>
    <lineage>
        <taxon>Bacteria</taxon>
        <taxon>Pseudomonadati</taxon>
        <taxon>Pseudomonadota</taxon>
        <taxon>Gammaproteobacteria</taxon>
        <taxon>Pseudomonadales</taxon>
        <taxon>Marinobacteraceae</taxon>
        <taxon>Marinobacter</taxon>
    </lineage>
</organism>
<feature type="domain" description="THIF-type NAD/FAD binding fold" evidence="1">
    <location>
        <begin position="30"/>
        <end position="68"/>
    </location>
</feature>
<dbReference type="GO" id="GO:0061503">
    <property type="term" value="F:tRNA threonylcarbamoyladenosine dehydratase"/>
    <property type="evidence" value="ECO:0007669"/>
    <property type="project" value="TreeGrafter"/>
</dbReference>